<comment type="caution">
    <text evidence="1">The sequence shown here is derived from an EMBL/GenBank/DDBJ whole genome shotgun (WGS) entry which is preliminary data.</text>
</comment>
<sequence length="276" mass="28289">MRSTTPLFSVLSLGLVITLHLVSATTTIGPLAPISIHKLPAYSTARPCAAGCLVFNGIWACGVNAGYHDLGTDLGCGCGPNNACFCSAGLAKSASSYISSCVSAKCTSFGDVGGDLTSMLGLYDGYCQTANVEIASSVPATTTIDGAEASKGVAASVSTRSTETVPARASASATAISTQGLTEADKKEDEGLSKSDVIALATGLGVGIPSLLVGAWALYLQLLRRRSSRSVPSIVGTTSQAGSQIQMLPTNRPQYQIAAYQQPISEMGSQRGGRYY</sequence>
<name>A0ACB6SK09_9PLEO</name>
<dbReference type="EMBL" id="MU006701">
    <property type="protein sequence ID" value="KAF2633884.1"/>
    <property type="molecule type" value="Genomic_DNA"/>
</dbReference>
<evidence type="ECO:0000313" key="2">
    <source>
        <dbReference type="Proteomes" id="UP000799754"/>
    </source>
</evidence>
<proteinExistence type="predicted"/>
<accession>A0ACB6SK09</accession>
<dbReference type="Proteomes" id="UP000799754">
    <property type="component" value="Unassembled WGS sequence"/>
</dbReference>
<reference evidence="1" key="1">
    <citation type="journal article" date="2020" name="Stud. Mycol.">
        <title>101 Dothideomycetes genomes: a test case for predicting lifestyles and emergence of pathogens.</title>
        <authorList>
            <person name="Haridas S."/>
            <person name="Albert R."/>
            <person name="Binder M."/>
            <person name="Bloem J."/>
            <person name="Labutti K."/>
            <person name="Salamov A."/>
            <person name="Andreopoulos B."/>
            <person name="Baker S."/>
            <person name="Barry K."/>
            <person name="Bills G."/>
            <person name="Bluhm B."/>
            <person name="Cannon C."/>
            <person name="Castanera R."/>
            <person name="Culley D."/>
            <person name="Daum C."/>
            <person name="Ezra D."/>
            <person name="Gonzalez J."/>
            <person name="Henrissat B."/>
            <person name="Kuo A."/>
            <person name="Liang C."/>
            <person name="Lipzen A."/>
            <person name="Lutzoni F."/>
            <person name="Magnuson J."/>
            <person name="Mondo S."/>
            <person name="Nolan M."/>
            <person name="Ohm R."/>
            <person name="Pangilinan J."/>
            <person name="Park H.-J."/>
            <person name="Ramirez L."/>
            <person name="Alfaro M."/>
            <person name="Sun H."/>
            <person name="Tritt A."/>
            <person name="Yoshinaga Y."/>
            <person name="Zwiers L.-H."/>
            <person name="Turgeon B."/>
            <person name="Goodwin S."/>
            <person name="Spatafora J."/>
            <person name="Crous P."/>
            <person name="Grigoriev I."/>
        </authorList>
    </citation>
    <scope>NUCLEOTIDE SEQUENCE</scope>
    <source>
        <strain evidence="1">CBS 525.71</strain>
    </source>
</reference>
<organism evidence="1 2">
    <name type="scientific">Macroventuria anomochaeta</name>
    <dbReference type="NCBI Taxonomy" id="301207"/>
    <lineage>
        <taxon>Eukaryota</taxon>
        <taxon>Fungi</taxon>
        <taxon>Dikarya</taxon>
        <taxon>Ascomycota</taxon>
        <taxon>Pezizomycotina</taxon>
        <taxon>Dothideomycetes</taxon>
        <taxon>Pleosporomycetidae</taxon>
        <taxon>Pleosporales</taxon>
        <taxon>Pleosporineae</taxon>
        <taxon>Didymellaceae</taxon>
        <taxon>Macroventuria</taxon>
    </lineage>
</organism>
<evidence type="ECO:0000313" key="1">
    <source>
        <dbReference type="EMBL" id="KAF2633884.1"/>
    </source>
</evidence>
<gene>
    <name evidence="1" type="ORF">BU25DRAFT_465098</name>
</gene>
<keyword evidence="2" id="KW-1185">Reference proteome</keyword>
<protein>
    <submittedName>
        <fullName evidence="1">Uncharacterized protein</fullName>
    </submittedName>
</protein>